<keyword evidence="1" id="KW-0732">Signal</keyword>
<protein>
    <recommendedName>
        <fullName evidence="2">BON domain-containing protein</fullName>
    </recommendedName>
</protein>
<name>A0A160FU00_9BURK</name>
<accession>A0A160FU00</accession>
<dbReference type="Proteomes" id="UP000076852">
    <property type="component" value="Chromosome 2"/>
</dbReference>
<evidence type="ECO:0000313" key="3">
    <source>
        <dbReference type="EMBL" id="ANB76531.1"/>
    </source>
</evidence>
<evidence type="ECO:0000256" key="1">
    <source>
        <dbReference type="SAM" id="SignalP"/>
    </source>
</evidence>
<feature type="signal peptide" evidence="1">
    <location>
        <begin position="1"/>
        <end position="23"/>
    </location>
</feature>
<gene>
    <name evidence="3" type="ORF">AYM40_30490</name>
</gene>
<keyword evidence="4" id="KW-1185">Reference proteome</keyword>
<dbReference type="InterPro" id="IPR007055">
    <property type="entry name" value="BON_dom"/>
</dbReference>
<evidence type="ECO:0000259" key="2">
    <source>
        <dbReference type="PROSITE" id="PS50914"/>
    </source>
</evidence>
<dbReference type="AlphaFoldDB" id="A0A160FU00"/>
<dbReference type="Pfam" id="PF04972">
    <property type="entry name" value="BON"/>
    <property type="match status" value="1"/>
</dbReference>
<dbReference type="Gene3D" id="3.30.1340.30">
    <property type="match status" value="1"/>
</dbReference>
<proteinExistence type="predicted"/>
<dbReference type="RefSeq" id="WP_063499748.1">
    <property type="nucleotide sequence ID" value="NZ_CP014579.1"/>
</dbReference>
<sequence length="114" mass="12152">MNNLVKLIGVTVCIALFSPPTFAQQDDSTSQSQVNVKKQVRTLNRQTEYAVRKQLAATKGLSSNGITVVARGGVVTLSGSVTDAPQIQMAEDAAHRAPQVKSVANHIVIREHGS</sequence>
<reference evidence="3 4" key="1">
    <citation type="journal article" date="2016" name="Gene">
        <title>PacBio SMRT assembly of a complex multi-replicon genome reveals chlorocatechol degradative operon in a region of genome plasticity.</title>
        <authorList>
            <person name="Ricker N."/>
            <person name="Shen S.Y."/>
            <person name="Goordial J."/>
            <person name="Jin S."/>
            <person name="Fulthorpe R.R."/>
        </authorList>
    </citation>
    <scope>NUCLEOTIDE SEQUENCE [LARGE SCALE GENOMIC DNA]</scope>
    <source>
        <strain evidence="3 4">OLGA172</strain>
    </source>
</reference>
<feature type="chain" id="PRO_5007813941" description="BON domain-containing protein" evidence="1">
    <location>
        <begin position="24"/>
        <end position="114"/>
    </location>
</feature>
<dbReference type="InterPro" id="IPR014004">
    <property type="entry name" value="Transpt-assoc_nodulatn_dom_bac"/>
</dbReference>
<dbReference type="SMART" id="SM00749">
    <property type="entry name" value="BON"/>
    <property type="match status" value="1"/>
</dbReference>
<dbReference type="OrthoDB" id="9132396at2"/>
<feature type="domain" description="BON" evidence="2">
    <location>
        <begin position="43"/>
        <end position="111"/>
    </location>
</feature>
<dbReference type="EMBL" id="CP014579">
    <property type="protein sequence ID" value="ANB76531.1"/>
    <property type="molecule type" value="Genomic_DNA"/>
</dbReference>
<organism evidence="3 4">
    <name type="scientific">Paraburkholderia phytofirmans OLGA172</name>
    <dbReference type="NCBI Taxonomy" id="1417228"/>
    <lineage>
        <taxon>Bacteria</taxon>
        <taxon>Pseudomonadati</taxon>
        <taxon>Pseudomonadota</taxon>
        <taxon>Betaproteobacteria</taxon>
        <taxon>Burkholderiales</taxon>
        <taxon>Burkholderiaceae</taxon>
        <taxon>Paraburkholderia</taxon>
    </lineage>
</organism>
<dbReference type="PROSITE" id="PS50914">
    <property type="entry name" value="BON"/>
    <property type="match status" value="1"/>
</dbReference>
<evidence type="ECO:0000313" key="4">
    <source>
        <dbReference type="Proteomes" id="UP000076852"/>
    </source>
</evidence>
<dbReference type="KEGG" id="buz:AYM40_30490"/>